<accession>A0A2S4M4J7</accession>
<keyword evidence="1" id="KW-0812">Transmembrane</keyword>
<sequence>MAMSDFASDARGATAIEYGLVVSLISLTIVVWATQIGQSVLGFFQSVAAGLTTP</sequence>
<evidence type="ECO:0000313" key="2">
    <source>
        <dbReference type="EMBL" id="POR49636.1"/>
    </source>
</evidence>
<protein>
    <submittedName>
        <fullName evidence="2">Pilus assembly protein Flp/PilA</fullName>
    </submittedName>
</protein>
<gene>
    <name evidence="2" type="ORF">CYD53_111129</name>
</gene>
<keyword evidence="3" id="KW-1185">Reference proteome</keyword>
<proteinExistence type="predicted"/>
<dbReference type="Pfam" id="PF04964">
    <property type="entry name" value="Flp_Fap"/>
    <property type="match status" value="1"/>
</dbReference>
<feature type="transmembrane region" description="Helical" evidence="1">
    <location>
        <begin position="12"/>
        <end position="33"/>
    </location>
</feature>
<keyword evidence="1" id="KW-0472">Membrane</keyword>
<dbReference type="EMBL" id="PQFZ01000011">
    <property type="protein sequence ID" value="POR49636.1"/>
    <property type="molecule type" value="Genomic_DNA"/>
</dbReference>
<evidence type="ECO:0000256" key="1">
    <source>
        <dbReference type="SAM" id="Phobius"/>
    </source>
</evidence>
<organism evidence="2 3">
    <name type="scientific">Bosea psychrotolerans</name>
    <dbReference type="NCBI Taxonomy" id="1871628"/>
    <lineage>
        <taxon>Bacteria</taxon>
        <taxon>Pseudomonadati</taxon>
        <taxon>Pseudomonadota</taxon>
        <taxon>Alphaproteobacteria</taxon>
        <taxon>Hyphomicrobiales</taxon>
        <taxon>Boseaceae</taxon>
        <taxon>Bosea</taxon>
    </lineage>
</organism>
<reference evidence="2 3" key="1">
    <citation type="submission" date="2018-01" db="EMBL/GenBank/DDBJ databases">
        <title>Genomic Encyclopedia of Type Strains, Phase III (KMG-III): the genomes of soil and plant-associated and newly described type strains.</title>
        <authorList>
            <person name="Whitman W."/>
        </authorList>
    </citation>
    <scope>NUCLEOTIDE SEQUENCE [LARGE SCALE GENOMIC DNA]</scope>
    <source>
        <strain evidence="2 3">1131</strain>
    </source>
</reference>
<dbReference type="InterPro" id="IPR007047">
    <property type="entry name" value="Flp_Fap"/>
</dbReference>
<name>A0A2S4M4J7_9HYPH</name>
<comment type="caution">
    <text evidence="2">The sequence shown here is derived from an EMBL/GenBank/DDBJ whole genome shotgun (WGS) entry which is preliminary data.</text>
</comment>
<dbReference type="Proteomes" id="UP000236919">
    <property type="component" value="Unassembled WGS sequence"/>
</dbReference>
<evidence type="ECO:0000313" key="3">
    <source>
        <dbReference type="Proteomes" id="UP000236919"/>
    </source>
</evidence>
<keyword evidence="1" id="KW-1133">Transmembrane helix</keyword>
<dbReference type="AlphaFoldDB" id="A0A2S4M4J7"/>